<dbReference type="InterPro" id="IPR000394">
    <property type="entry name" value="RNA_pol_sigma_54"/>
</dbReference>
<dbReference type="PANTHER" id="PTHR32248:SF4">
    <property type="entry name" value="RNA POLYMERASE SIGMA-54 FACTOR"/>
    <property type="match status" value="1"/>
</dbReference>
<sequence length="499" mass="54827">MKASLQLKGTQHLTMTPQLQQSIRLLQLSSVELQQEVAQALAENPMLERDDAEEGEGNDTDATTTADNNHTHQEFSNETRAEFNEPRAEPSDNGNEGMTDAAEAFEQSSPMDMDEGPYAYSGSGGEDNDSDYDADGSGGITLREHLLTQVGLQRCSWREQALIRILIEALDERGYLTSGLEEILAALPADEAVTLPEIEAALAQLQELDPLGVGARTLNECLLLQLKELIDPAADLARSLVTDYLPALAQRDFVLLRRKTGADDNALRDAQALIRSLNPHPGHSFLDDASPYIIPDVLVRKTPKAKADRWMATTNPDALPRLKINRLYAGLLRQASGGHSGLTGQLQEARWLIKNIQQRFETIERVAQAIVDEQAAFFEKGELAMRPLVLREIADQLGLHESTISRVTSQKFMATPRGVFEFKYFFGSHVGTDDGGAASATAIKARIRQLIGGENPKKPLSDQQICDQFSAEGIVVARRTIAKYREAMGLPTASLRKTL</sequence>
<comment type="function">
    <text evidence="9">Sigma factors are initiation factors that promote the attachment of RNA polymerase to specific initiation sites and are then released.</text>
</comment>
<name>A0A679HZZ4_9RHOO</name>
<keyword evidence="5 9" id="KW-0805">Transcription regulation</keyword>
<dbReference type="GO" id="GO:0016779">
    <property type="term" value="F:nucleotidyltransferase activity"/>
    <property type="evidence" value="ECO:0007669"/>
    <property type="project" value="UniProtKB-KW"/>
</dbReference>
<evidence type="ECO:0000256" key="4">
    <source>
        <dbReference type="ARBA" id="ARBA00022695"/>
    </source>
</evidence>
<dbReference type="GO" id="GO:0006352">
    <property type="term" value="P:DNA-templated transcription initiation"/>
    <property type="evidence" value="ECO:0007669"/>
    <property type="project" value="InterPro"/>
</dbReference>
<dbReference type="NCBIfam" id="NF009118">
    <property type="entry name" value="PRK12469.1"/>
    <property type="match status" value="1"/>
</dbReference>
<dbReference type="PANTHER" id="PTHR32248">
    <property type="entry name" value="RNA POLYMERASE SIGMA-54 FACTOR"/>
    <property type="match status" value="1"/>
</dbReference>
<comment type="similarity">
    <text evidence="1 9">Belongs to the sigma-54 factor family.</text>
</comment>
<dbReference type="GO" id="GO:0000428">
    <property type="term" value="C:DNA-directed RNA polymerase complex"/>
    <property type="evidence" value="ECO:0007669"/>
    <property type="project" value="UniProtKB-KW"/>
</dbReference>
<dbReference type="NCBIfam" id="NF004595">
    <property type="entry name" value="PRK05932.1-2"/>
    <property type="match status" value="1"/>
</dbReference>
<evidence type="ECO:0000256" key="9">
    <source>
        <dbReference type="PIRNR" id="PIRNR000774"/>
    </source>
</evidence>
<dbReference type="GO" id="GO:0016987">
    <property type="term" value="F:sigma factor activity"/>
    <property type="evidence" value="ECO:0007669"/>
    <property type="project" value="UniProtKB-KW"/>
</dbReference>
<dbReference type="NCBIfam" id="NF004598">
    <property type="entry name" value="PRK05932.1-5"/>
    <property type="match status" value="1"/>
</dbReference>
<organism evidence="11 12">
    <name type="scientific">Fluviibacter phosphoraccumulans</name>
    <dbReference type="NCBI Taxonomy" id="1751046"/>
    <lineage>
        <taxon>Bacteria</taxon>
        <taxon>Pseudomonadati</taxon>
        <taxon>Pseudomonadota</taxon>
        <taxon>Betaproteobacteria</taxon>
        <taxon>Rhodocyclales</taxon>
        <taxon>Fluviibacteraceae</taxon>
        <taxon>Fluviibacter</taxon>
    </lineage>
</organism>
<feature type="compositionally biased region" description="Basic and acidic residues" evidence="10">
    <location>
        <begin position="69"/>
        <end position="90"/>
    </location>
</feature>
<protein>
    <recommendedName>
        <fullName evidence="9">RNA polymerase sigma-54 factor</fullName>
    </recommendedName>
</protein>
<dbReference type="NCBIfam" id="TIGR02395">
    <property type="entry name" value="rpoN_sigma"/>
    <property type="match status" value="1"/>
</dbReference>
<dbReference type="Pfam" id="PF04552">
    <property type="entry name" value="Sigma54_DBD"/>
    <property type="match status" value="1"/>
</dbReference>
<dbReference type="GO" id="GO:0003677">
    <property type="term" value="F:DNA binding"/>
    <property type="evidence" value="ECO:0007669"/>
    <property type="project" value="UniProtKB-KW"/>
</dbReference>
<keyword evidence="4 9" id="KW-0548">Nucleotidyltransferase</keyword>
<dbReference type="Pfam" id="PF04963">
    <property type="entry name" value="Sigma54_CBD"/>
    <property type="match status" value="1"/>
</dbReference>
<dbReference type="AlphaFoldDB" id="A0A679HZZ4"/>
<feature type="compositionally biased region" description="Acidic residues" evidence="10">
    <location>
        <begin position="50"/>
        <end position="59"/>
    </location>
</feature>
<gene>
    <name evidence="11" type="primary">rpoN_2</name>
    <name evidence="11" type="ORF">ICHIAU1_05670</name>
</gene>
<evidence type="ECO:0000313" key="12">
    <source>
        <dbReference type="Proteomes" id="UP000463961"/>
    </source>
</evidence>
<dbReference type="GO" id="GO:0001216">
    <property type="term" value="F:DNA-binding transcription activator activity"/>
    <property type="evidence" value="ECO:0007669"/>
    <property type="project" value="InterPro"/>
</dbReference>
<dbReference type="InterPro" id="IPR038709">
    <property type="entry name" value="RpoN_core-bd_sf"/>
</dbReference>
<dbReference type="PRINTS" id="PR00045">
    <property type="entry name" value="SIGMA54FCT"/>
</dbReference>
<proteinExistence type="inferred from homology"/>
<dbReference type="PROSITE" id="PS00718">
    <property type="entry name" value="SIGMA54_2"/>
    <property type="match status" value="1"/>
</dbReference>
<dbReference type="InterPro" id="IPR007046">
    <property type="entry name" value="RNA_pol_sigma_54_core-bd"/>
</dbReference>
<keyword evidence="8 9" id="KW-0804">Transcription</keyword>
<keyword evidence="3 9" id="KW-0808">Transferase</keyword>
<evidence type="ECO:0000313" key="11">
    <source>
        <dbReference type="EMBL" id="BBU68284.1"/>
    </source>
</evidence>
<dbReference type="Pfam" id="PF00309">
    <property type="entry name" value="Sigma54_AID"/>
    <property type="match status" value="1"/>
</dbReference>
<dbReference type="EMBL" id="AP022345">
    <property type="protein sequence ID" value="BBU68284.1"/>
    <property type="molecule type" value="Genomic_DNA"/>
</dbReference>
<evidence type="ECO:0000256" key="10">
    <source>
        <dbReference type="SAM" id="MobiDB-lite"/>
    </source>
</evidence>
<keyword evidence="6 9" id="KW-0731">Sigma factor</keyword>
<dbReference type="Proteomes" id="UP000463961">
    <property type="component" value="Chromosome"/>
</dbReference>
<keyword evidence="2 9" id="KW-0240">DNA-directed RNA polymerase</keyword>
<dbReference type="PROSITE" id="PS50044">
    <property type="entry name" value="SIGMA54_3"/>
    <property type="match status" value="1"/>
</dbReference>
<dbReference type="InterPro" id="IPR007634">
    <property type="entry name" value="RNA_pol_sigma_54_DNA-bd"/>
</dbReference>
<dbReference type="PIRSF" id="PIRSF000774">
    <property type="entry name" value="RpoN"/>
    <property type="match status" value="1"/>
</dbReference>
<evidence type="ECO:0000256" key="8">
    <source>
        <dbReference type="ARBA" id="ARBA00023163"/>
    </source>
</evidence>
<accession>A0A679HZZ4</accession>
<dbReference type="Gene3D" id="1.10.10.60">
    <property type="entry name" value="Homeodomain-like"/>
    <property type="match status" value="1"/>
</dbReference>
<evidence type="ECO:0000256" key="3">
    <source>
        <dbReference type="ARBA" id="ARBA00022679"/>
    </source>
</evidence>
<feature type="region of interest" description="Disordered" evidence="10">
    <location>
        <begin position="42"/>
        <end position="136"/>
    </location>
</feature>
<reference evidence="12" key="1">
    <citation type="submission" date="2020-01" db="EMBL/GenBank/DDBJ databases">
        <title>Phosphoaccumulans saitamaens gen. nov., sp. nov., a polyphosphate accumulating bacterium isolated from surface river water.</title>
        <authorList>
            <person name="Watanabe K."/>
            <person name="Suda W."/>
        </authorList>
    </citation>
    <scope>NUCLEOTIDE SEQUENCE [LARGE SCALE GENOMIC DNA]</scope>
    <source>
        <strain evidence="12">ICHIAU1</strain>
    </source>
</reference>
<evidence type="ECO:0000256" key="1">
    <source>
        <dbReference type="ARBA" id="ARBA00008798"/>
    </source>
</evidence>
<dbReference type="PROSITE" id="PS00717">
    <property type="entry name" value="SIGMA54_1"/>
    <property type="match status" value="1"/>
</dbReference>
<keyword evidence="12" id="KW-1185">Reference proteome</keyword>
<evidence type="ECO:0000256" key="6">
    <source>
        <dbReference type="ARBA" id="ARBA00023082"/>
    </source>
</evidence>
<dbReference type="RefSeq" id="WP_162048791.1">
    <property type="nucleotide sequence ID" value="NZ_AP019011.1"/>
</dbReference>
<dbReference type="Gene3D" id="1.10.10.1330">
    <property type="entry name" value="RNA polymerase sigma-54 factor, core-binding domain"/>
    <property type="match status" value="1"/>
</dbReference>
<evidence type="ECO:0000256" key="2">
    <source>
        <dbReference type="ARBA" id="ARBA00022478"/>
    </source>
</evidence>
<dbReference type="OrthoDB" id="9814402at2"/>
<evidence type="ECO:0000256" key="7">
    <source>
        <dbReference type="ARBA" id="ARBA00023125"/>
    </source>
</evidence>
<keyword evidence="7 9" id="KW-0238">DNA-binding</keyword>
<evidence type="ECO:0000256" key="5">
    <source>
        <dbReference type="ARBA" id="ARBA00023015"/>
    </source>
</evidence>